<evidence type="ECO:0000256" key="1">
    <source>
        <dbReference type="ARBA" id="ARBA00004141"/>
    </source>
</evidence>
<comment type="subcellular location">
    <subcellularLocation>
        <location evidence="1">Membrane</location>
        <topology evidence="1">Multi-pass membrane protein</topology>
    </subcellularLocation>
</comment>
<dbReference type="GO" id="GO:0016020">
    <property type="term" value="C:membrane"/>
    <property type="evidence" value="ECO:0007669"/>
    <property type="project" value="UniProtKB-SubCell"/>
</dbReference>
<dbReference type="AlphaFoldDB" id="A0A9Q0YKZ7"/>
<evidence type="ECO:0000256" key="3">
    <source>
        <dbReference type="ARBA" id="ARBA00022692"/>
    </source>
</evidence>
<evidence type="ECO:0000256" key="5">
    <source>
        <dbReference type="ARBA" id="ARBA00023136"/>
    </source>
</evidence>
<keyword evidence="3 6" id="KW-0812">Transmembrane</keyword>
<feature type="transmembrane region" description="Helical" evidence="6">
    <location>
        <begin position="140"/>
        <end position="168"/>
    </location>
</feature>
<evidence type="ECO:0008006" key="9">
    <source>
        <dbReference type="Google" id="ProtNLM"/>
    </source>
</evidence>
<evidence type="ECO:0000256" key="4">
    <source>
        <dbReference type="ARBA" id="ARBA00022989"/>
    </source>
</evidence>
<sequence length="240" mass="26726">MNPPSQQVILENQQHPPVAPRHFVTPTRPDGKLWGSNVRRSMGIVQIICGGIEFVLGIAAICIPTYYFDHIDNVGWGMWTGVIAIVTGFLGVFSLKKRCMVIAYMITSIITAVLCAGCILYAVFGTIFGTWTYNVAANLALYIIMCIVFFINMVISIIGASFTCGALVSVTNQPQQVVMCFYRSTTLLSHCNSNTVQLLRTQWLHPKVASHPRPLLRAQTVFSCHQRCNLTAKRNKEKRI</sequence>
<dbReference type="Proteomes" id="UP001152320">
    <property type="component" value="Chromosome 19"/>
</dbReference>
<keyword evidence="4 6" id="KW-1133">Transmembrane helix</keyword>
<evidence type="ECO:0000313" key="8">
    <source>
        <dbReference type="Proteomes" id="UP001152320"/>
    </source>
</evidence>
<proteinExistence type="inferred from homology"/>
<comment type="caution">
    <text evidence="7">The sequence shown here is derived from an EMBL/GenBank/DDBJ whole genome shotgun (WGS) entry which is preliminary data.</text>
</comment>
<dbReference type="PANTHER" id="PTHR23320:SF165">
    <property type="entry name" value="MARVEL DOMAIN-CONTAINING PROTEIN"/>
    <property type="match status" value="1"/>
</dbReference>
<dbReference type="PANTHER" id="PTHR23320">
    <property type="entry name" value="MEMBRANE-SPANNING 4-DOMAINS SUBFAMILY A MS4A -RELATED"/>
    <property type="match status" value="1"/>
</dbReference>
<dbReference type="InterPro" id="IPR007237">
    <property type="entry name" value="CD20-like"/>
</dbReference>
<feature type="transmembrane region" description="Helical" evidence="6">
    <location>
        <begin position="74"/>
        <end position="95"/>
    </location>
</feature>
<organism evidence="7 8">
    <name type="scientific">Holothuria leucospilota</name>
    <name type="common">Black long sea cucumber</name>
    <name type="synonym">Mertensiothuria leucospilota</name>
    <dbReference type="NCBI Taxonomy" id="206669"/>
    <lineage>
        <taxon>Eukaryota</taxon>
        <taxon>Metazoa</taxon>
        <taxon>Echinodermata</taxon>
        <taxon>Eleutherozoa</taxon>
        <taxon>Echinozoa</taxon>
        <taxon>Holothuroidea</taxon>
        <taxon>Aspidochirotacea</taxon>
        <taxon>Aspidochirotida</taxon>
        <taxon>Holothuriidae</taxon>
        <taxon>Holothuria</taxon>
    </lineage>
</organism>
<reference evidence="7" key="1">
    <citation type="submission" date="2021-10" db="EMBL/GenBank/DDBJ databases">
        <title>Tropical sea cucumber genome reveals ecological adaptation and Cuvierian tubules defense mechanism.</title>
        <authorList>
            <person name="Chen T."/>
        </authorList>
    </citation>
    <scope>NUCLEOTIDE SEQUENCE</scope>
    <source>
        <strain evidence="7">Nanhai2018</strain>
        <tissue evidence="7">Muscle</tissue>
    </source>
</reference>
<name>A0A9Q0YKZ7_HOLLE</name>
<dbReference type="EMBL" id="JAIZAY010000019">
    <property type="protein sequence ID" value="KAJ8023321.1"/>
    <property type="molecule type" value="Genomic_DNA"/>
</dbReference>
<dbReference type="InterPro" id="IPR030417">
    <property type="entry name" value="MS4A"/>
</dbReference>
<accession>A0A9Q0YKZ7</accession>
<evidence type="ECO:0000256" key="6">
    <source>
        <dbReference type="SAM" id="Phobius"/>
    </source>
</evidence>
<comment type="similarity">
    <text evidence="2">Belongs to the MS4A family.</text>
</comment>
<evidence type="ECO:0000256" key="2">
    <source>
        <dbReference type="ARBA" id="ARBA00009565"/>
    </source>
</evidence>
<feature type="transmembrane region" description="Helical" evidence="6">
    <location>
        <begin position="102"/>
        <end position="128"/>
    </location>
</feature>
<keyword evidence="8" id="KW-1185">Reference proteome</keyword>
<protein>
    <recommendedName>
        <fullName evidence="9">Membrane-spanning 4-domains subfamily A member 4A-like</fullName>
    </recommendedName>
</protein>
<keyword evidence="5 6" id="KW-0472">Membrane</keyword>
<feature type="transmembrane region" description="Helical" evidence="6">
    <location>
        <begin position="44"/>
        <end position="68"/>
    </location>
</feature>
<gene>
    <name evidence="7" type="ORF">HOLleu_35707</name>
</gene>
<dbReference type="Pfam" id="PF04103">
    <property type="entry name" value="CD20"/>
    <property type="match status" value="1"/>
</dbReference>
<dbReference type="OrthoDB" id="5970442at2759"/>
<evidence type="ECO:0000313" key="7">
    <source>
        <dbReference type="EMBL" id="KAJ8023321.1"/>
    </source>
</evidence>